<dbReference type="EMBL" id="CP044496">
    <property type="protein sequence ID" value="QFG51983.1"/>
    <property type="molecule type" value="Genomic_DNA"/>
</dbReference>
<dbReference type="InterPro" id="IPR013154">
    <property type="entry name" value="ADH-like_N"/>
</dbReference>
<dbReference type="Pfam" id="PF08240">
    <property type="entry name" value="ADH_N"/>
    <property type="match status" value="1"/>
</dbReference>
<dbReference type="InterPro" id="IPR011032">
    <property type="entry name" value="GroES-like_sf"/>
</dbReference>
<reference evidence="2 3" key="1">
    <citation type="submission" date="2019-09" db="EMBL/GenBank/DDBJ databases">
        <title>Genome sequencing of Lactobacillus acetotolerans.</title>
        <authorList>
            <person name="Kim K."/>
        </authorList>
    </citation>
    <scope>NUCLEOTIDE SEQUENCE [LARGE SCALE GENOMIC DNA]</scope>
    <source>
        <strain evidence="2 3">LA749</strain>
    </source>
</reference>
<dbReference type="Proteomes" id="UP000325393">
    <property type="component" value="Chromosome"/>
</dbReference>
<evidence type="ECO:0000259" key="1">
    <source>
        <dbReference type="SMART" id="SM00829"/>
    </source>
</evidence>
<sequence length="332" mass="36483">MPAVQLIKYKHPFVKNTIPVPTINANEVLVAIKGAALNPVDIGIQSGKMRMIMPYKLPITVGNDFAGVIVQIGKNVTKFKVGDKVYGRPNDFKSGTLAQYIAISERGIALMPKNLDFVQAASIPLVSLTSYQALVEYGHLKHEQKVFIQAGSGGVGTIAIQIAKALGAYVATTASGKNSALVKSLGADKVIDYHTEYFADELRNYDIAFDTLGGNFLKDSFKILKAGGHVITLNGLPDYRFGVDHDLGRTRSILFEIASTHLRHLAKKYHVFYRFFIMHPSGSQLATITKFIEEGKVKPIIDKVYSYNQVFTAYDHLQSKHAPGKTVVKINV</sequence>
<dbReference type="InterPro" id="IPR020843">
    <property type="entry name" value="ER"/>
</dbReference>
<evidence type="ECO:0000313" key="2">
    <source>
        <dbReference type="EMBL" id="QFG51983.1"/>
    </source>
</evidence>
<accession>A0A5P5ZKM1</accession>
<dbReference type="GO" id="GO:0016491">
    <property type="term" value="F:oxidoreductase activity"/>
    <property type="evidence" value="ECO:0007669"/>
    <property type="project" value="InterPro"/>
</dbReference>
<dbReference type="SUPFAM" id="SSF50129">
    <property type="entry name" value="GroES-like"/>
    <property type="match status" value="1"/>
</dbReference>
<dbReference type="PANTHER" id="PTHR11695:SF294">
    <property type="entry name" value="RETICULON-4-INTERACTING PROTEIN 1, MITOCHONDRIAL"/>
    <property type="match status" value="1"/>
</dbReference>
<evidence type="ECO:0000313" key="3">
    <source>
        <dbReference type="Proteomes" id="UP000325393"/>
    </source>
</evidence>
<name>A0A5P5ZKM1_9LACO</name>
<dbReference type="PANTHER" id="PTHR11695">
    <property type="entry name" value="ALCOHOL DEHYDROGENASE RELATED"/>
    <property type="match status" value="1"/>
</dbReference>
<dbReference type="AlphaFoldDB" id="A0A5P5ZKM1"/>
<protein>
    <submittedName>
        <fullName evidence="2">NADP-dependent oxidoreductase</fullName>
    </submittedName>
</protein>
<dbReference type="CDD" id="cd05289">
    <property type="entry name" value="MDR_like_2"/>
    <property type="match status" value="1"/>
</dbReference>
<feature type="domain" description="Enoyl reductase (ER)" evidence="1">
    <location>
        <begin position="11"/>
        <end position="328"/>
    </location>
</feature>
<proteinExistence type="predicted"/>
<organism evidence="2 3">
    <name type="scientific">Lactobacillus acetotolerans</name>
    <dbReference type="NCBI Taxonomy" id="1600"/>
    <lineage>
        <taxon>Bacteria</taxon>
        <taxon>Bacillati</taxon>
        <taxon>Bacillota</taxon>
        <taxon>Bacilli</taxon>
        <taxon>Lactobacillales</taxon>
        <taxon>Lactobacillaceae</taxon>
        <taxon>Lactobacillus</taxon>
    </lineage>
</organism>
<dbReference type="Gene3D" id="3.40.50.720">
    <property type="entry name" value="NAD(P)-binding Rossmann-like Domain"/>
    <property type="match status" value="1"/>
</dbReference>
<gene>
    <name evidence="2" type="ORF">LA749_03870</name>
</gene>
<dbReference type="SMART" id="SM00829">
    <property type="entry name" value="PKS_ER"/>
    <property type="match status" value="1"/>
</dbReference>
<dbReference type="InterPro" id="IPR036291">
    <property type="entry name" value="NAD(P)-bd_dom_sf"/>
</dbReference>
<dbReference type="Pfam" id="PF13602">
    <property type="entry name" value="ADH_zinc_N_2"/>
    <property type="match status" value="1"/>
</dbReference>
<dbReference type="SUPFAM" id="SSF51735">
    <property type="entry name" value="NAD(P)-binding Rossmann-fold domains"/>
    <property type="match status" value="1"/>
</dbReference>
<dbReference type="Gene3D" id="3.90.180.10">
    <property type="entry name" value="Medium-chain alcohol dehydrogenases, catalytic domain"/>
    <property type="match status" value="1"/>
</dbReference>
<dbReference type="InterPro" id="IPR050700">
    <property type="entry name" value="YIM1/Zinc_Alcohol_DH_Fams"/>
</dbReference>